<reference evidence="3" key="1">
    <citation type="journal article" date="2008" name="Nature">
        <title>The amphioxus genome and the evolution of the chordate karyotype.</title>
        <authorList>
            <consortium name="US DOE Joint Genome Institute (JGI-PGF)"/>
            <person name="Putnam N.H."/>
            <person name="Butts T."/>
            <person name="Ferrier D.E.K."/>
            <person name="Furlong R.F."/>
            <person name="Hellsten U."/>
            <person name="Kawashima T."/>
            <person name="Robinson-Rechavi M."/>
            <person name="Shoguchi E."/>
            <person name="Terry A."/>
            <person name="Yu J.-K."/>
            <person name="Benito-Gutierrez E.L."/>
            <person name="Dubchak I."/>
            <person name="Garcia-Fernandez J."/>
            <person name="Gibson-Brown J.J."/>
            <person name="Grigoriev I.V."/>
            <person name="Horton A.C."/>
            <person name="de Jong P.J."/>
            <person name="Jurka J."/>
            <person name="Kapitonov V.V."/>
            <person name="Kohara Y."/>
            <person name="Kuroki Y."/>
            <person name="Lindquist E."/>
            <person name="Lucas S."/>
            <person name="Osoegawa K."/>
            <person name="Pennacchio L.A."/>
            <person name="Salamov A.A."/>
            <person name="Satou Y."/>
            <person name="Sauka-Spengler T."/>
            <person name="Schmutz J."/>
            <person name="Shin-I T."/>
            <person name="Toyoda A."/>
            <person name="Bronner-Fraser M."/>
            <person name="Fujiyama A."/>
            <person name="Holland L.Z."/>
            <person name="Holland P.W.H."/>
            <person name="Satoh N."/>
            <person name="Rokhsar D.S."/>
        </authorList>
    </citation>
    <scope>NUCLEOTIDE SEQUENCE [LARGE SCALE GENOMIC DNA]</scope>
    <source>
        <strain evidence="3">S238N-H82</strain>
        <tissue evidence="3">Testes</tissue>
    </source>
</reference>
<feature type="compositionally biased region" description="Polar residues" evidence="1">
    <location>
        <begin position="3113"/>
        <end position="3122"/>
    </location>
</feature>
<feature type="region of interest" description="Disordered" evidence="1">
    <location>
        <begin position="2028"/>
        <end position="2057"/>
    </location>
</feature>
<feature type="compositionally biased region" description="Basic and acidic residues" evidence="1">
    <location>
        <begin position="1006"/>
        <end position="1016"/>
    </location>
</feature>
<evidence type="ECO:0000256" key="1">
    <source>
        <dbReference type="SAM" id="MobiDB-lite"/>
    </source>
</evidence>
<feature type="compositionally biased region" description="Acidic residues" evidence="1">
    <location>
        <begin position="1"/>
        <end position="15"/>
    </location>
</feature>
<feature type="compositionally biased region" description="Basic and acidic residues" evidence="1">
    <location>
        <begin position="845"/>
        <end position="860"/>
    </location>
</feature>
<feature type="region of interest" description="Disordered" evidence="1">
    <location>
        <begin position="46"/>
        <end position="68"/>
    </location>
</feature>
<feature type="compositionally biased region" description="Low complexity" evidence="1">
    <location>
        <begin position="48"/>
        <end position="66"/>
    </location>
</feature>
<feature type="region of interest" description="Disordered" evidence="1">
    <location>
        <begin position="618"/>
        <end position="643"/>
    </location>
</feature>
<proteinExistence type="predicted"/>
<feature type="region of interest" description="Disordered" evidence="1">
    <location>
        <begin position="2963"/>
        <end position="3122"/>
    </location>
</feature>
<feature type="region of interest" description="Disordered" evidence="1">
    <location>
        <begin position="1168"/>
        <end position="1263"/>
    </location>
</feature>
<feature type="compositionally biased region" description="Basic and acidic residues" evidence="1">
    <location>
        <begin position="1384"/>
        <end position="1403"/>
    </location>
</feature>
<feature type="region of interest" description="Disordered" evidence="1">
    <location>
        <begin position="558"/>
        <end position="597"/>
    </location>
</feature>
<feature type="region of interest" description="Disordered" evidence="1">
    <location>
        <begin position="119"/>
        <end position="208"/>
    </location>
</feature>
<evidence type="ECO:0000259" key="2">
    <source>
        <dbReference type="Pfam" id="PF02437"/>
    </source>
</evidence>
<feature type="compositionally biased region" description="Basic and acidic residues" evidence="1">
    <location>
        <begin position="1437"/>
        <end position="1450"/>
    </location>
</feature>
<protein>
    <recommendedName>
        <fullName evidence="2">SKI/SNO/DAC domain-containing protein</fullName>
    </recommendedName>
</protein>
<dbReference type="InterPro" id="IPR003380">
    <property type="entry name" value="SKI/SNO/DAC"/>
</dbReference>
<feature type="region of interest" description="Disordered" evidence="1">
    <location>
        <begin position="1380"/>
        <end position="1403"/>
    </location>
</feature>
<feature type="domain" description="SKI/SNO/DAC" evidence="2">
    <location>
        <begin position="1772"/>
        <end position="1861"/>
    </location>
</feature>
<feature type="region of interest" description="Disordered" evidence="1">
    <location>
        <begin position="2087"/>
        <end position="2121"/>
    </location>
</feature>
<feature type="region of interest" description="Disordered" evidence="1">
    <location>
        <begin position="488"/>
        <end position="517"/>
    </location>
</feature>
<feature type="compositionally biased region" description="Low complexity" evidence="1">
    <location>
        <begin position="2032"/>
        <end position="2044"/>
    </location>
</feature>
<feature type="compositionally biased region" description="Acidic residues" evidence="1">
    <location>
        <begin position="151"/>
        <end position="160"/>
    </location>
</feature>
<dbReference type="SUPFAM" id="SSF46955">
    <property type="entry name" value="Putative DNA-binding domain"/>
    <property type="match status" value="1"/>
</dbReference>
<feature type="region of interest" description="Disordered" evidence="1">
    <location>
        <begin position="798"/>
        <end position="817"/>
    </location>
</feature>
<dbReference type="EMBL" id="GG666488">
    <property type="protein sequence ID" value="EEN64059.1"/>
    <property type="molecule type" value="Genomic_DNA"/>
</dbReference>
<feature type="region of interest" description="Disordered" evidence="1">
    <location>
        <begin position="1"/>
        <end position="28"/>
    </location>
</feature>
<accession>C3Y6U9</accession>
<feature type="compositionally biased region" description="Polar residues" evidence="1">
    <location>
        <begin position="1246"/>
        <end position="1262"/>
    </location>
</feature>
<feature type="compositionally biased region" description="Basic and acidic residues" evidence="1">
    <location>
        <begin position="562"/>
        <end position="576"/>
    </location>
</feature>
<dbReference type="Gene3D" id="3.10.260.20">
    <property type="entry name" value="Ski"/>
    <property type="match status" value="1"/>
</dbReference>
<feature type="compositionally biased region" description="Basic and acidic residues" evidence="1">
    <location>
        <begin position="585"/>
        <end position="597"/>
    </location>
</feature>
<dbReference type="CDD" id="cd21074">
    <property type="entry name" value="DHD_Ski_Sno_Dac"/>
    <property type="match status" value="1"/>
</dbReference>
<feature type="compositionally biased region" description="Polar residues" evidence="1">
    <location>
        <begin position="3013"/>
        <end position="3039"/>
    </location>
</feature>
<feature type="region of interest" description="Disordered" evidence="1">
    <location>
        <begin position="1873"/>
        <end position="1909"/>
    </location>
</feature>
<feature type="compositionally biased region" description="Basic and acidic residues" evidence="1">
    <location>
        <begin position="17"/>
        <end position="27"/>
    </location>
</feature>
<sequence length="3122" mass="340027">MEVIDLTDEDPDFTSDDVPKNNERRPGYIDFESDNEAQMSLLMEVWDGSPESGTSSSTGERAASSTDKFHGCETEAIGAIRMHQTVNASCSTEADLELDTRDGTQEVKALQSQVTGSCGKESCKHVSQNPNKKTGGCEDSSSKSGVTEIIDLTEEEEEPLASENTPQRLNGAGNTIGNETSGCNEESLPSKTRNKNDSPTSLNVATVSTEQYSSTETADSCFVDLTECDAVKADLLVKISSLTHETPSNVEDFCVTNDSSLNNTRKVKDSQTFSYGKETLVNKLKGEDLSASDGMDLDDEVAAILGKGKSFDLPVQSPPLLSLSASSVVTIHSTESSTSIYRSESPFRAITEDPDTRSETNVATGRALVDDASLQDTDTFELTLRCSESGFDSSCNSSRCSSPTIEQKESEIVDEKVTVSSETSSSSSMGACSSNPSVEELEFGLLSTNKLLNNATAAMNLCNSTEAPPSREPRNCSTVKNDTYVECEKDNEERTVSARSPSVKSIDEMPAENDKKSGVLALRSLRIENTGISDSESTNTAAQTDVLDKFSDHSLDSVTNEDTIKANSVEREKGNQEKMPSSKSRSSEEWKDKVEKDKKSEVVQALLSLRMEITSSVLDSNKSTEEQNSRVLESTAPKEGSSDECQHQSLLEQEVALVLASICDRRKNIEPTRPTEGGSLARLEDTTWKDQETQSDLEVVQNHKDNAVKHHEDTIGHHSLLPGSDTEIDQGTSTEIMELYEGGTAAFEAHSPLKDTSAIVNITLSPVQPRSPNSPKKLPCSPQSTVVPKLALCERSPAVSQVENTEEKGVEKQTVPTSCFEATSPDLKACNQVQSEENVLDTEELEKGDQGPDESVKLQEHPVLNVNSGKLEKENSPEESETQKTSEEERLEANKRKEFDNNKEESDNSKQTLHMKEQNEKLVDICEEQEEKDIENVRCSLDVSSTDHNVIEEAADSENVSSSSECEDTGETTAQRDGNIRLQLDQRKTSLDAVPSDTRCSGDLPITDRKIAEKTKQNVASSTECEDSNKGKIADQVDGNKHLHLDQNETSQDASDLRHSPDLPSTVCKVTEVTKESETISNPSECEHNNKSEIAAQVDCNSPFHHNQKETSQDDVAFDDVICSPVSPSTVQNVTEVTKEWENLKSPKCEDNNKGEIAAQVNCNSLDQREKGQDAVPLDASSLDLPPTVHQDTEVTKDSEHVKSASGHEDNINGEIAARVEYNSQFDLEQKEESQETAPSEEDVQTQRSEQTDNSGSSSINSPLCKDIDFSQLDLSPNSSIGDAILDFVQQAHANIQEVLEEAEKNTESDPSHCSSHVKDGPWSVELPPCSKQDSDQCNGKRKRQDSIGSCGLNELMDEIGKLCDTKDGDCPQEDFLKEGMQQDMHRKPGRGPEARQELDNNENLKAESLEDGGTQGLDGFVRQADNIGQSIESSGEGERSPEGRTRADHGGTTFANNRKENSSVTMATSSASTMGQVSLWDLMDHQGPFIIYPSLGRGGEGVMTAVRNQSAEPGSTVTNNSPTVTEDLSGLGNAVYSALAAVNEDCTEDQEDKSDEPTTMLDLDTHTLTTTGGMVLRSGHSTGTDQCVGHSYTEGAEPCVPEIENASQVIHSSDGGKESEGESENDCPPELDLQAGVMTRARARRLQQMFEEATPSTTVTVSTASAPVTTHYTNSSHQFTRMEDMNAAAKCAEPPGDMDAVAMAMMCSGLEDDAPEYATSRRDEAQQGWGLNTRDGEGHATCQIIHCIPGANVTQTINRAHPDLLPTVITSMSTLAGHQVTSLTIQGQEFYFLEEVAYEVYNHTVSYVLNRCNCLQISRIRCKGEYLEFLRPYCRFIDRRSNHCYLIRGEDAELLHHSFIKLKKVNQKTTKKKRGNVSGRCSHCGQDKNAGRKRGRKRQAEATVSVNPESHLTDRLQEDTMAASVLQSSLGEDNPFTRAAVSSHTRNATLVRTSIDATCQTDEAGESLQSESWVPPKKRHCDGVASTACQTAKCSLMDQCSGGLGTSSGETSSAPDNELRRFLRRRHESRSSMVTSTSHSQSVNFPAESSTNQDEHEITTFYVTTKVVGTRLQRVDISVRNDKGEELASNVTENRDSEDQGYSETVEETPVSPVEGLGSGEELEFSNKVEKLGEVEDLSSSDEFQCKEDQAELRMEGSTVDQDSGISSREVFSIDELSSPVDSDVSPPVTCTDQLEEEGTSYRFTEASESAVFLEQHGHDVMGEDEEDMEEVLSIMQESGIEVSDKHKEIRHNAEEESVQDMYTEDVMMAEEEHHMEDEEDLGEIMSIMQDSGIEVAGSLETASTNGENALQDVLGNESVMEQETSDEDNMEDVTSIMAESGISLADDVATESHTHPKDDKRGAAEVEKACYTTTLDQNKNEVFPSEKSLTANAKRTCTEGDIEVEQNMQEEPISMVGCKVNTSSNLVANVIDGKREEEQTTKMSCTAQNEQDQLEDNASELDTEIMPSLYPIQAIIQGKLCYSDTEAKYSKPSPSRSEEILDQAVEDKNQTLECSPSSINPSLHFEKEYGTKSHLGVSGSSTTAPIHPNNSPKLCILPNDCVTPKKSERKVTRDCAVCLWHCSPLLVSHTSKGGAFTNWGYLYPHWCAAPQDNCIYCPVCNAFFSVSVYLGHFHEKGGTVVHRGSYGLQLESRQANGEQKRLWNNFAKKHPAAIKGCATPQKRQKEAARHNMERCKRKLSVRLRKIKNGSWKVSSSSKGCVWKDGTTKIKAVSKEDQNDNVLVENASCSSNQCAAEYTATAAEEQQTVSYCSKKVNAENVSAKEQQTSLYSANQCATENTAAAQADQQAASSSKDKCSTEITVADVEQQTVSYSASMLAAENTSAGVDEKHTAAEQTAVTAVEQQTSYSTSKSAAAITAAGVEEQQMISCSTRRSAEEDTIAVAVGQQSESYSTDKCSADGTVAVLAKEQTASCSTIQHPAADAMEQQTASYSTIQHPAENTASNAVEQQTASGSKIQHPAENTASNAVEQQTASSSKEKSAEENTPEVASHNSTTTEPIGSSTQRNSFQGHSSFSSILKGKPRGRRTGGKPGGGQKTNPSNMKNLPKLKGKLKGKMVGDEPRDSKSLKIEKAAATKKTKGSGHYHDDHQATSFSRDNCE</sequence>
<feature type="region of interest" description="Disordered" evidence="1">
    <location>
        <begin position="1611"/>
        <end position="1631"/>
    </location>
</feature>
<dbReference type="InParanoid" id="C3Y6U9"/>
<feature type="compositionally biased region" description="Polar residues" evidence="1">
    <location>
        <begin position="162"/>
        <end position="208"/>
    </location>
</feature>
<feature type="compositionally biased region" description="Basic and acidic residues" evidence="1">
    <location>
        <begin position="870"/>
        <end position="924"/>
    </location>
</feature>
<dbReference type="InterPro" id="IPR037000">
    <property type="entry name" value="Ski_DNA-bd_sf"/>
</dbReference>
<feature type="compositionally biased region" description="Basic and acidic residues" evidence="1">
    <location>
        <begin position="1191"/>
        <end position="1211"/>
    </location>
</feature>
<evidence type="ECO:0000313" key="3">
    <source>
        <dbReference type="EMBL" id="EEN64059.1"/>
    </source>
</evidence>
<dbReference type="InterPro" id="IPR009061">
    <property type="entry name" value="DNA-bd_dom_put_sf"/>
</dbReference>
<gene>
    <name evidence="3" type="ORF">BRAFLDRAFT_74998</name>
</gene>
<name>C3Y6U9_BRAFL</name>
<feature type="compositionally biased region" description="Polar residues" evidence="1">
    <location>
        <begin position="2963"/>
        <end position="2995"/>
    </location>
</feature>
<feature type="region of interest" description="Disordered" evidence="1">
    <location>
        <begin position="834"/>
        <end position="927"/>
    </location>
</feature>
<feature type="region of interest" description="Disordered" evidence="1">
    <location>
        <begin position="953"/>
        <end position="1065"/>
    </location>
</feature>
<feature type="region of interest" description="Disordered" evidence="1">
    <location>
        <begin position="1431"/>
        <end position="1464"/>
    </location>
</feature>
<feature type="compositionally biased region" description="Basic and acidic residues" evidence="1">
    <location>
        <begin position="1027"/>
        <end position="1047"/>
    </location>
</feature>
<dbReference type="Pfam" id="PF02437">
    <property type="entry name" value="Ski_Sno_DHD"/>
    <property type="match status" value="1"/>
</dbReference>
<feature type="compositionally biased region" description="Basic and acidic residues" evidence="1">
    <location>
        <begin position="3079"/>
        <end position="3096"/>
    </location>
</feature>
<organism>
    <name type="scientific">Branchiostoma floridae</name>
    <name type="common">Florida lancelet</name>
    <name type="synonym">Amphioxus</name>
    <dbReference type="NCBI Taxonomy" id="7739"/>
    <lineage>
        <taxon>Eukaryota</taxon>
        <taxon>Metazoa</taxon>
        <taxon>Chordata</taxon>
        <taxon>Cephalochordata</taxon>
        <taxon>Leptocardii</taxon>
        <taxon>Amphioxiformes</taxon>
        <taxon>Branchiostomatidae</taxon>
        <taxon>Branchiostoma</taxon>
    </lineage>
</organism>
<feature type="region of interest" description="Disordered" evidence="1">
    <location>
        <begin position="1303"/>
        <end position="1348"/>
    </location>
</feature>